<comment type="similarity">
    <text evidence="1">Belongs to the class-I pyridine nucleotide-disulfide oxidoreductase family.</text>
</comment>
<feature type="domain" description="Pyridine nucleotide-disulphide oxidoreductase dimerisation" evidence="8">
    <location>
        <begin position="348"/>
        <end position="453"/>
    </location>
</feature>
<dbReference type="SUPFAM" id="SSF55424">
    <property type="entry name" value="FAD/NAD-linked reductases, dimerisation (C-terminal) domain"/>
    <property type="match status" value="1"/>
</dbReference>
<dbReference type="PRINTS" id="PR00368">
    <property type="entry name" value="FADPNR"/>
</dbReference>
<feature type="domain" description="FAD/NAD(P)-binding" evidence="9">
    <location>
        <begin position="10"/>
        <end position="327"/>
    </location>
</feature>
<feature type="active site" description="Proton acceptor" evidence="5">
    <location>
        <position position="446"/>
    </location>
</feature>
<evidence type="ECO:0000256" key="7">
    <source>
        <dbReference type="PIRSR" id="PIRSR000350-4"/>
    </source>
</evidence>
<evidence type="ECO:0000259" key="9">
    <source>
        <dbReference type="Pfam" id="PF07992"/>
    </source>
</evidence>
<dbReference type="InterPro" id="IPR023753">
    <property type="entry name" value="FAD/NAD-binding_dom"/>
</dbReference>
<sequence>MPETGTVENLILGGGEPGKYIAWELAAQGGRCVVVERALIGGSCPNIACLPSKNVIHSAKVADLLHHAAAYGLPTEPAATDMEGVRERKRAMVEGMVEIHRKKFAADGIEFLLGEGRFVAPRTVEVSLAAGGTRRIVAERIFLNLGTHAALPDVPGLADAALLTAVEVLELDRLPEHLIVLGGGYVGAEFAQAFRRFGSRVTVIEYGPQLIAREDPDVAEAVRAIFAEDGIDVILGAATKAVSGRSGDRVRLQIETPHGERTLEGSDLLVAAGRTPNTHVIGLELAGIECDARGYITVNERLETTAPGIWATGECAGSPQFTHAAFDDFRIVRDNLAGGERTTRGRLVPYCMFVDPELGRVGLSETEARSQNIDVRVVSSPMGSVLRARTLGETRGFMKALLDAHSDRILGFTMLGPNAGEVIAVVQTAMLAGLPFTGLRDAIFTHPTMAEGLNVLFANAPAPRRQGEKS</sequence>
<dbReference type="FunFam" id="3.30.390.30:FF:000001">
    <property type="entry name" value="Dihydrolipoyl dehydrogenase"/>
    <property type="match status" value="1"/>
</dbReference>
<dbReference type="Pfam" id="PF07992">
    <property type="entry name" value="Pyr_redox_2"/>
    <property type="match status" value="1"/>
</dbReference>
<evidence type="ECO:0000313" key="10">
    <source>
        <dbReference type="EMBL" id="KAB0265580.1"/>
    </source>
</evidence>
<evidence type="ECO:0000313" key="11">
    <source>
        <dbReference type="Proteomes" id="UP000325684"/>
    </source>
</evidence>
<dbReference type="Gene3D" id="3.30.390.30">
    <property type="match status" value="1"/>
</dbReference>
<dbReference type="PRINTS" id="PR00411">
    <property type="entry name" value="PNDRDTASEI"/>
</dbReference>
<feature type="binding site" evidence="6">
    <location>
        <begin position="182"/>
        <end position="189"/>
    </location>
    <ligand>
        <name>NAD(+)</name>
        <dbReference type="ChEBI" id="CHEBI:57540"/>
    </ligand>
</feature>
<keyword evidence="6" id="KW-0547">Nucleotide-binding</keyword>
<evidence type="ECO:0000256" key="5">
    <source>
        <dbReference type="PIRSR" id="PIRSR000350-2"/>
    </source>
</evidence>
<comment type="caution">
    <text evidence="10">The sequence shown here is derived from an EMBL/GenBank/DDBJ whole genome shotgun (WGS) entry which is preliminary data.</text>
</comment>
<feature type="binding site" evidence="6">
    <location>
        <position position="273"/>
    </location>
    <ligand>
        <name>NAD(+)</name>
        <dbReference type="ChEBI" id="CHEBI:57540"/>
    </ligand>
</feature>
<dbReference type="GO" id="GO:0003955">
    <property type="term" value="F:NAD(P)H dehydrogenase (quinone) activity"/>
    <property type="evidence" value="ECO:0007669"/>
    <property type="project" value="TreeGrafter"/>
</dbReference>
<evidence type="ECO:0000256" key="6">
    <source>
        <dbReference type="PIRSR" id="PIRSR000350-3"/>
    </source>
</evidence>
<feature type="binding site" evidence="6">
    <location>
        <position position="205"/>
    </location>
    <ligand>
        <name>NAD(+)</name>
        <dbReference type="ChEBI" id="CHEBI:57540"/>
    </ligand>
</feature>
<dbReference type="Gene3D" id="3.50.50.60">
    <property type="entry name" value="FAD/NAD(P)-binding domain"/>
    <property type="match status" value="2"/>
</dbReference>
<dbReference type="InterPro" id="IPR004099">
    <property type="entry name" value="Pyr_nucl-diS_OxRdtase_dimer"/>
</dbReference>
<dbReference type="InterPro" id="IPR001100">
    <property type="entry name" value="Pyr_nuc-diS_OxRdtase"/>
</dbReference>
<dbReference type="GO" id="GO:0050660">
    <property type="term" value="F:flavin adenine dinucleotide binding"/>
    <property type="evidence" value="ECO:0007669"/>
    <property type="project" value="TreeGrafter"/>
</dbReference>
<name>A0A5N3P774_9HYPH</name>
<keyword evidence="6" id="KW-0520">NAD</keyword>
<dbReference type="InterPro" id="IPR016156">
    <property type="entry name" value="FAD/NAD-linked_Rdtase_dimer_sf"/>
</dbReference>
<dbReference type="SUPFAM" id="SSF51905">
    <property type="entry name" value="FAD/NAD(P)-binding domain"/>
    <property type="match status" value="1"/>
</dbReference>
<evidence type="ECO:0000256" key="3">
    <source>
        <dbReference type="ARBA" id="ARBA00022827"/>
    </source>
</evidence>
<dbReference type="PANTHER" id="PTHR43014:SF2">
    <property type="entry name" value="MERCURIC REDUCTASE"/>
    <property type="match status" value="1"/>
</dbReference>
<evidence type="ECO:0000256" key="1">
    <source>
        <dbReference type="ARBA" id="ARBA00007532"/>
    </source>
</evidence>
<feature type="binding site" evidence="6">
    <location>
        <position position="53"/>
    </location>
    <ligand>
        <name>FAD</name>
        <dbReference type="ChEBI" id="CHEBI:57692"/>
    </ligand>
</feature>
<proteinExistence type="inferred from homology"/>
<keyword evidence="3 6" id="KW-0274">FAD</keyword>
<keyword evidence="4" id="KW-0560">Oxidoreductase</keyword>
<dbReference type="Pfam" id="PF02852">
    <property type="entry name" value="Pyr_redox_dim"/>
    <property type="match status" value="1"/>
</dbReference>
<comment type="cofactor">
    <cofactor evidence="6">
        <name>FAD</name>
        <dbReference type="ChEBI" id="CHEBI:57692"/>
    </cofactor>
    <text evidence="6">Binds 1 FAD per subunit.</text>
</comment>
<keyword evidence="11" id="KW-1185">Reference proteome</keyword>
<dbReference type="EMBL" id="VCMV01000033">
    <property type="protein sequence ID" value="KAB0265580.1"/>
    <property type="molecule type" value="Genomic_DNA"/>
</dbReference>
<gene>
    <name evidence="10" type="ORF">FEZ63_18110</name>
</gene>
<accession>A0A5N3P774</accession>
<feature type="binding site" evidence="6">
    <location>
        <position position="116"/>
    </location>
    <ligand>
        <name>FAD</name>
        <dbReference type="ChEBI" id="CHEBI:57692"/>
    </ligand>
</feature>
<dbReference type="PANTHER" id="PTHR43014">
    <property type="entry name" value="MERCURIC REDUCTASE"/>
    <property type="match status" value="1"/>
</dbReference>
<reference evidence="10 11" key="1">
    <citation type="journal article" date="2019" name="Microorganisms">
        <title>Genome Insights into the Novel Species Microvirga brassicacearum, a Rapeseed Endophyte with Biotechnological Potential.</title>
        <authorList>
            <person name="Jimenez-Gomez A."/>
            <person name="Saati-Santamaria Z."/>
            <person name="Igual J.M."/>
            <person name="Rivas R."/>
            <person name="Mateos P.F."/>
            <person name="Garcia-Fraile P."/>
        </authorList>
    </citation>
    <scope>NUCLEOTIDE SEQUENCE [LARGE SCALE GENOMIC DNA]</scope>
    <source>
        <strain evidence="10 11">CDVBN77</strain>
    </source>
</reference>
<dbReference type="InterPro" id="IPR036188">
    <property type="entry name" value="FAD/NAD-bd_sf"/>
</dbReference>
<dbReference type="Proteomes" id="UP000325684">
    <property type="component" value="Unassembled WGS sequence"/>
</dbReference>
<dbReference type="OrthoDB" id="9776382at2"/>
<feature type="disulfide bond" description="Redox-active" evidence="7">
    <location>
        <begin position="44"/>
        <end position="49"/>
    </location>
</feature>
<organism evidence="10 11">
    <name type="scientific">Microvirga brassicacearum</name>
    <dbReference type="NCBI Taxonomy" id="2580413"/>
    <lineage>
        <taxon>Bacteria</taxon>
        <taxon>Pseudomonadati</taxon>
        <taxon>Pseudomonadota</taxon>
        <taxon>Alphaproteobacteria</taxon>
        <taxon>Hyphomicrobiales</taxon>
        <taxon>Methylobacteriaceae</taxon>
        <taxon>Microvirga</taxon>
    </lineage>
</organism>
<dbReference type="RefSeq" id="WP_150947084.1">
    <property type="nucleotide sequence ID" value="NZ_VCMV01000033.1"/>
</dbReference>
<dbReference type="AlphaFoldDB" id="A0A5N3P774"/>
<dbReference type="PIRSF" id="PIRSF000350">
    <property type="entry name" value="Mercury_reductase_MerA"/>
    <property type="match status" value="1"/>
</dbReference>
<keyword evidence="2" id="KW-0285">Flavoprotein</keyword>
<evidence type="ECO:0000256" key="4">
    <source>
        <dbReference type="ARBA" id="ARBA00023002"/>
    </source>
</evidence>
<evidence type="ECO:0000256" key="2">
    <source>
        <dbReference type="ARBA" id="ARBA00022630"/>
    </source>
</evidence>
<protein>
    <submittedName>
        <fullName evidence="10">Mercuric reductase</fullName>
    </submittedName>
</protein>
<evidence type="ECO:0000259" key="8">
    <source>
        <dbReference type="Pfam" id="PF02852"/>
    </source>
</evidence>